<dbReference type="CDD" id="cd09272">
    <property type="entry name" value="RNase_HI_RT_Ty1"/>
    <property type="match status" value="1"/>
</dbReference>
<dbReference type="AlphaFoldDB" id="A0A061F8I1"/>
<dbReference type="Gramene" id="EOY13153">
    <property type="protein sequence ID" value="EOY13153"/>
    <property type="gene ID" value="TCM_031677"/>
</dbReference>
<dbReference type="Pfam" id="PF07727">
    <property type="entry name" value="RVT_2"/>
    <property type="match status" value="1"/>
</dbReference>
<dbReference type="GO" id="GO:0003676">
    <property type="term" value="F:nucleic acid binding"/>
    <property type="evidence" value="ECO:0007669"/>
    <property type="project" value="InterPro"/>
</dbReference>
<evidence type="ECO:0000256" key="3">
    <source>
        <dbReference type="ARBA" id="ARBA00022750"/>
    </source>
</evidence>
<keyword evidence="2" id="KW-0479">Metal-binding</keyword>
<dbReference type="STRING" id="3641.A0A061F8I1"/>
<dbReference type="InterPro" id="IPR025724">
    <property type="entry name" value="GAG-pre-integrase_dom"/>
</dbReference>
<dbReference type="GO" id="GO:0015074">
    <property type="term" value="P:DNA integration"/>
    <property type="evidence" value="ECO:0007669"/>
    <property type="project" value="InterPro"/>
</dbReference>
<dbReference type="Pfam" id="PF14223">
    <property type="entry name" value="Retrotran_gag_2"/>
    <property type="match status" value="1"/>
</dbReference>
<accession>A0A061F8I1</accession>
<organism evidence="7 8">
    <name type="scientific">Theobroma cacao</name>
    <name type="common">Cacao</name>
    <name type="synonym">Cocoa</name>
    <dbReference type="NCBI Taxonomy" id="3641"/>
    <lineage>
        <taxon>Eukaryota</taxon>
        <taxon>Viridiplantae</taxon>
        <taxon>Streptophyta</taxon>
        <taxon>Embryophyta</taxon>
        <taxon>Tracheophyta</taxon>
        <taxon>Spermatophyta</taxon>
        <taxon>Magnoliopsida</taxon>
        <taxon>eudicotyledons</taxon>
        <taxon>Gunneridae</taxon>
        <taxon>Pentapetalae</taxon>
        <taxon>rosids</taxon>
        <taxon>malvids</taxon>
        <taxon>Malvales</taxon>
        <taxon>Malvaceae</taxon>
        <taxon>Byttnerioideae</taxon>
        <taxon>Theobroma</taxon>
    </lineage>
</organism>
<evidence type="ECO:0000256" key="4">
    <source>
        <dbReference type="ARBA" id="ARBA00022801"/>
    </source>
</evidence>
<dbReference type="Proteomes" id="UP000026915">
    <property type="component" value="Chromosome 7"/>
</dbReference>
<feature type="domain" description="Integrase catalytic" evidence="6">
    <location>
        <begin position="447"/>
        <end position="607"/>
    </location>
</feature>
<dbReference type="PANTHER" id="PTHR42648">
    <property type="entry name" value="TRANSPOSASE, PUTATIVE-RELATED"/>
    <property type="match status" value="1"/>
</dbReference>
<feature type="compositionally biased region" description="Basic and acidic residues" evidence="5">
    <location>
        <begin position="229"/>
        <end position="239"/>
    </location>
</feature>
<reference evidence="7 8" key="1">
    <citation type="journal article" date="2013" name="Genome Biol.">
        <title>The genome sequence of the most widely cultivated cacao type and its use to identify candidate genes regulating pod color.</title>
        <authorList>
            <person name="Motamayor J.C."/>
            <person name="Mockaitis K."/>
            <person name="Schmutz J."/>
            <person name="Haiminen N."/>
            <person name="Iii D.L."/>
            <person name="Cornejo O."/>
            <person name="Findley S.D."/>
            <person name="Zheng P."/>
            <person name="Utro F."/>
            <person name="Royaert S."/>
            <person name="Saski C."/>
            <person name="Jenkins J."/>
            <person name="Podicheti R."/>
            <person name="Zhao M."/>
            <person name="Scheffler B.E."/>
            <person name="Stack J.C."/>
            <person name="Feltus F.A."/>
            <person name="Mustiga G.M."/>
            <person name="Amores F."/>
            <person name="Phillips W."/>
            <person name="Marelli J.P."/>
            <person name="May G.D."/>
            <person name="Shapiro H."/>
            <person name="Ma J."/>
            <person name="Bustamante C.D."/>
            <person name="Schnell R.J."/>
            <person name="Main D."/>
            <person name="Gilbert D."/>
            <person name="Parida L."/>
            <person name="Kuhn D.N."/>
        </authorList>
    </citation>
    <scope>NUCLEOTIDE SEQUENCE [LARGE SCALE GENOMIC DNA]</scope>
    <source>
        <strain evidence="8">cv. Matina 1-6</strain>
    </source>
</reference>
<dbReference type="FunCoup" id="A0A061F8I1">
    <property type="interactions" value="18"/>
</dbReference>
<dbReference type="InterPro" id="IPR036397">
    <property type="entry name" value="RNaseH_sf"/>
</dbReference>
<protein>
    <recommendedName>
        <fullName evidence="6">Integrase catalytic domain-containing protein</fullName>
    </recommendedName>
</protein>
<dbReference type="PROSITE" id="PS50994">
    <property type="entry name" value="INTEGRASE"/>
    <property type="match status" value="1"/>
</dbReference>
<name>A0A061F8I1_THECC</name>
<dbReference type="InterPro" id="IPR043502">
    <property type="entry name" value="DNA/RNA_pol_sf"/>
</dbReference>
<dbReference type="InterPro" id="IPR013103">
    <property type="entry name" value="RVT_2"/>
</dbReference>
<dbReference type="Pfam" id="PF13976">
    <property type="entry name" value="gag_pre-integrs"/>
    <property type="match status" value="1"/>
</dbReference>
<dbReference type="Pfam" id="PF22936">
    <property type="entry name" value="Pol_BBD"/>
    <property type="match status" value="1"/>
</dbReference>
<dbReference type="SUPFAM" id="SSF53098">
    <property type="entry name" value="Ribonuclease H-like"/>
    <property type="match status" value="1"/>
</dbReference>
<dbReference type="GO" id="GO:0006508">
    <property type="term" value="P:proteolysis"/>
    <property type="evidence" value="ECO:0007669"/>
    <property type="project" value="UniProtKB-KW"/>
</dbReference>
<dbReference type="InterPro" id="IPR057670">
    <property type="entry name" value="SH3_retrovirus"/>
</dbReference>
<evidence type="ECO:0000256" key="5">
    <source>
        <dbReference type="SAM" id="MobiDB-lite"/>
    </source>
</evidence>
<feature type="region of interest" description="Disordered" evidence="5">
    <location>
        <begin position="219"/>
        <end position="244"/>
    </location>
</feature>
<dbReference type="InterPro" id="IPR001584">
    <property type="entry name" value="Integrase_cat-core"/>
</dbReference>
<dbReference type="InterPro" id="IPR012337">
    <property type="entry name" value="RNaseH-like_sf"/>
</dbReference>
<sequence>MATSGFSTTVSPVLTGENYVFWSVKMQSYLRAFPLWEVVEIGEDPVQRHANPTLAQIRQFEEDKAKRYKVLSCLHFAVSDDIFSRIMHLNSSKEVWDQLKEEFHGSDRTRRIQALNLSRQFEMLTMDDTETIKKFSGKMMGVVNQLRLLGKEMDEERLISKMLVSLSKRYESKIFSLEDSRDLSQITLKELVNTLEGLEQRRAFRQKGITESALVANSKNVKPSNGSAKRNEVGKRDKNQMSNARGVNSKDMWRRFAKVKIKTGDEKVVVVEELQADEEILFMVKHVDSEERKDVWLLDSGCSNHLTGCKDNFVDLDSSFRTRMEVGNGEFLLIFGVGTIGVQTPTGRKLINCVYFAPDVSQNLLSVGQLVDDNYMLVFKDRTCTVSDPAGKELFTVGMRNRCFPVNWMKLKQTAYKAIFVDTDLWHRRYGHINHTYLKQMAVRNLVDGLPRIGGPMKIESLNGSRFYLLFINDVTKFSWIYFLKRKSEASGGFPEFKTLVENQASQTIKKVRSDNGTEFTATKFELYLSQFGIVHQLPVTYSPQQNGTSERKNRTIMEMARCLLFEMSLPKYLWAEAANTANYLLNIAQTRALPNKTPYEAWFDVKPAINHLRVFGCICYSKVPDAKRGKLDEKSLVAVHLGYSQVSKGYRVLDVKTRKVFVSRDVKFDEAAKWNWKTQRIESSWVRGNADDVLDDYEAVNEDDENIDEVSVRGTRSLQDIYNRCHVAIIEPSSYMEAVVDVNWKQAMDVDMAMIKKNNTWAPRAWYERMDAYLQSLEFTRSSSEHTLYVKGTGNKIQLIISLYVDDMLITSPSGKFVDDFKAKMQTEFEMSDLGRMSYFLGMEIDQGSDFILLHQRKYASDLLKRFKMEKCKAVATPLAVGTKLCKDDGGAENNETYYRRLIGSLLYLSSTRPDIMYATSLLSRFMHKPSEVHLCAVKRILRYVKGTLRFGLKFSKNGNQKLQGFCDSDWGGSLEDSKSISGKSAISMAKNPVDHGRTKHIRIKFHAIREAVKNGEVAVEYCPTKEQLVDIFTKGLSTDQFKFLRDKLGVCSSGIKEVC</sequence>
<evidence type="ECO:0000256" key="1">
    <source>
        <dbReference type="ARBA" id="ARBA00022670"/>
    </source>
</evidence>
<evidence type="ECO:0000313" key="8">
    <source>
        <dbReference type="Proteomes" id="UP000026915"/>
    </source>
</evidence>
<dbReference type="SUPFAM" id="SSF56672">
    <property type="entry name" value="DNA/RNA polymerases"/>
    <property type="match status" value="1"/>
</dbReference>
<evidence type="ECO:0000259" key="6">
    <source>
        <dbReference type="PROSITE" id="PS50994"/>
    </source>
</evidence>
<dbReference type="InterPro" id="IPR054722">
    <property type="entry name" value="PolX-like_BBD"/>
</dbReference>
<dbReference type="HOGENOM" id="CLU_001650_5_1_1"/>
<evidence type="ECO:0000313" key="7">
    <source>
        <dbReference type="EMBL" id="EOY13153.1"/>
    </source>
</evidence>
<dbReference type="InterPro" id="IPR039537">
    <property type="entry name" value="Retrotran_Ty1/copia-like"/>
</dbReference>
<feature type="compositionally biased region" description="Polar residues" evidence="5">
    <location>
        <begin position="219"/>
        <end position="228"/>
    </location>
</feature>
<dbReference type="Pfam" id="PF25597">
    <property type="entry name" value="SH3_retrovirus"/>
    <property type="match status" value="1"/>
</dbReference>
<keyword evidence="1" id="KW-0645">Protease</keyword>
<dbReference type="Gene3D" id="3.30.420.10">
    <property type="entry name" value="Ribonuclease H-like superfamily/Ribonuclease H"/>
    <property type="match status" value="1"/>
</dbReference>
<dbReference type="GO" id="GO:0004190">
    <property type="term" value="F:aspartic-type endopeptidase activity"/>
    <property type="evidence" value="ECO:0007669"/>
    <property type="project" value="UniProtKB-KW"/>
</dbReference>
<dbReference type="GO" id="GO:0046872">
    <property type="term" value="F:metal ion binding"/>
    <property type="evidence" value="ECO:0007669"/>
    <property type="project" value="UniProtKB-KW"/>
</dbReference>
<dbReference type="EMBL" id="CM001885">
    <property type="protein sequence ID" value="EOY13153.1"/>
    <property type="molecule type" value="Genomic_DNA"/>
</dbReference>
<dbReference type="PANTHER" id="PTHR42648:SF18">
    <property type="entry name" value="RETROTRANSPOSON, UNCLASSIFIED-LIKE PROTEIN"/>
    <property type="match status" value="1"/>
</dbReference>
<evidence type="ECO:0000256" key="2">
    <source>
        <dbReference type="ARBA" id="ARBA00022723"/>
    </source>
</evidence>
<gene>
    <name evidence="7" type="ORF">TCM_031677</name>
</gene>
<keyword evidence="4" id="KW-0378">Hydrolase</keyword>
<proteinExistence type="predicted"/>
<dbReference type="InParanoid" id="A0A061F8I1"/>
<keyword evidence="8" id="KW-1185">Reference proteome</keyword>
<dbReference type="eggNOG" id="KOG0017">
    <property type="taxonomic scope" value="Eukaryota"/>
</dbReference>
<keyword evidence="3" id="KW-0064">Aspartyl protease</keyword>